<evidence type="ECO:0000259" key="1">
    <source>
        <dbReference type="Pfam" id="PF12728"/>
    </source>
</evidence>
<dbReference type="AlphaFoldDB" id="A0AB38DI96"/>
<protein>
    <submittedName>
        <fullName evidence="2">Helix-turn-helix domain</fullName>
    </submittedName>
</protein>
<reference evidence="2 3" key="1">
    <citation type="submission" date="2016-11" db="EMBL/GenBank/DDBJ databases">
        <authorList>
            <consortium name="Pathogen Informatics"/>
        </authorList>
    </citation>
    <scope>NUCLEOTIDE SEQUENCE [LARGE SCALE GENOMIC DNA]</scope>
    <source>
        <strain evidence="2 3">1168</strain>
    </source>
</reference>
<organism evidence="2 3">
    <name type="scientific">Mycobacteroides abscessus subsp. massiliense</name>
    <dbReference type="NCBI Taxonomy" id="1962118"/>
    <lineage>
        <taxon>Bacteria</taxon>
        <taxon>Bacillati</taxon>
        <taxon>Actinomycetota</taxon>
        <taxon>Actinomycetes</taxon>
        <taxon>Mycobacteriales</taxon>
        <taxon>Mycobacteriaceae</taxon>
        <taxon>Mycobacteroides</taxon>
        <taxon>Mycobacteroides abscessus</taxon>
    </lineage>
</organism>
<evidence type="ECO:0000313" key="3">
    <source>
        <dbReference type="Proteomes" id="UP000190366"/>
    </source>
</evidence>
<gene>
    <name evidence="2" type="ORF">SAMEA2275630_03736</name>
</gene>
<dbReference type="SUPFAM" id="SSF46955">
    <property type="entry name" value="Putative DNA-binding domain"/>
    <property type="match status" value="1"/>
</dbReference>
<dbReference type="InterPro" id="IPR009061">
    <property type="entry name" value="DNA-bd_dom_put_sf"/>
</dbReference>
<dbReference type="Pfam" id="PF12728">
    <property type="entry name" value="HTH_17"/>
    <property type="match status" value="1"/>
</dbReference>
<accession>A0AB38DI96</accession>
<dbReference type="RefSeq" id="WP_079457594.1">
    <property type="nucleotide sequence ID" value="NZ_CP065272.1"/>
</dbReference>
<evidence type="ECO:0000313" key="2">
    <source>
        <dbReference type="EMBL" id="SKZ14011.1"/>
    </source>
</evidence>
<sequence>MNPLEPLGTPAEVAEYLRVSVVTLAQWRQAGRGPQWSKVGRWVRYDWADVREWVSRGGDRNAQ</sequence>
<dbReference type="Proteomes" id="UP000190366">
    <property type="component" value="Unassembled WGS sequence"/>
</dbReference>
<dbReference type="EMBL" id="FVQL01000001">
    <property type="protein sequence ID" value="SKZ14011.1"/>
    <property type="molecule type" value="Genomic_DNA"/>
</dbReference>
<feature type="domain" description="Helix-turn-helix" evidence="1">
    <location>
        <begin position="9"/>
        <end position="56"/>
    </location>
</feature>
<dbReference type="InterPro" id="IPR041657">
    <property type="entry name" value="HTH_17"/>
</dbReference>
<dbReference type="Gene3D" id="1.10.10.10">
    <property type="entry name" value="Winged helix-like DNA-binding domain superfamily/Winged helix DNA-binding domain"/>
    <property type="match status" value="1"/>
</dbReference>
<name>A0AB38DI96_9MYCO</name>
<dbReference type="InterPro" id="IPR036388">
    <property type="entry name" value="WH-like_DNA-bd_sf"/>
</dbReference>
<proteinExistence type="predicted"/>
<comment type="caution">
    <text evidence="2">The sequence shown here is derived from an EMBL/GenBank/DDBJ whole genome shotgun (WGS) entry which is preliminary data.</text>
</comment>